<feature type="domain" description="TRASH" evidence="1">
    <location>
        <begin position="4"/>
        <end position="42"/>
    </location>
</feature>
<dbReference type="InterPro" id="IPR009078">
    <property type="entry name" value="Ferritin-like_SF"/>
</dbReference>
<comment type="caution">
    <text evidence="2">The sequence shown here is derived from an EMBL/GenBank/DDBJ whole genome shotgun (WGS) entry which is preliminary data.</text>
</comment>
<evidence type="ECO:0000313" key="2">
    <source>
        <dbReference type="EMBL" id="HHR41011.1"/>
    </source>
</evidence>
<evidence type="ECO:0000259" key="1">
    <source>
        <dbReference type="SMART" id="SM00746"/>
    </source>
</evidence>
<dbReference type="EMBL" id="DRXS01000225">
    <property type="protein sequence ID" value="HHR41011.1"/>
    <property type="molecule type" value="Genomic_DNA"/>
</dbReference>
<accession>A0A7C5U621</accession>
<sequence>MAVDPVCNMKVDESKAKFTSVYGAKTIYFCSAHCKQVFDKDPAKYVK</sequence>
<dbReference type="AlphaFoldDB" id="A0A7C5U621"/>
<gene>
    <name evidence="2" type="ORF">ENM42_04180</name>
</gene>
<dbReference type="Pfam" id="PF04945">
    <property type="entry name" value="YHS"/>
    <property type="match status" value="1"/>
</dbReference>
<dbReference type="SMART" id="SM00746">
    <property type="entry name" value="TRASH"/>
    <property type="match status" value="1"/>
</dbReference>
<dbReference type="InterPro" id="IPR011017">
    <property type="entry name" value="TRASH_dom"/>
</dbReference>
<name>A0A7C5U621_CALS0</name>
<organism evidence="2">
    <name type="scientific">Caldiarchaeum subterraneum</name>
    <dbReference type="NCBI Taxonomy" id="311458"/>
    <lineage>
        <taxon>Archaea</taxon>
        <taxon>Nitrososphaerota</taxon>
        <taxon>Candidatus Caldarchaeales</taxon>
        <taxon>Candidatus Caldarchaeaceae</taxon>
        <taxon>Candidatus Caldarchaeum</taxon>
    </lineage>
</organism>
<proteinExistence type="predicted"/>
<reference evidence="2" key="1">
    <citation type="journal article" date="2020" name="mSystems">
        <title>Genome- and Community-Level Interaction Insights into Carbon Utilization and Element Cycling Functions of Hydrothermarchaeota in Hydrothermal Sediment.</title>
        <authorList>
            <person name="Zhou Z."/>
            <person name="Liu Y."/>
            <person name="Xu W."/>
            <person name="Pan J."/>
            <person name="Luo Z.H."/>
            <person name="Li M."/>
        </authorList>
    </citation>
    <scope>NUCLEOTIDE SEQUENCE [LARGE SCALE GENOMIC DNA]</scope>
    <source>
        <strain evidence="2">SpSt-1084</strain>
    </source>
</reference>
<dbReference type="SUPFAM" id="SSF47240">
    <property type="entry name" value="Ferritin-like"/>
    <property type="match status" value="1"/>
</dbReference>
<dbReference type="InterPro" id="IPR007029">
    <property type="entry name" value="YHS_dom"/>
</dbReference>
<dbReference type="InterPro" id="IPR012348">
    <property type="entry name" value="RNR-like"/>
</dbReference>
<dbReference type="Gene3D" id="1.10.620.20">
    <property type="entry name" value="Ribonucleotide Reductase, subunit A"/>
    <property type="match status" value="1"/>
</dbReference>
<dbReference type="GO" id="GO:0016491">
    <property type="term" value="F:oxidoreductase activity"/>
    <property type="evidence" value="ECO:0007669"/>
    <property type="project" value="InterPro"/>
</dbReference>
<protein>
    <submittedName>
        <fullName evidence="2">YHS domain-containing protein</fullName>
    </submittedName>
</protein>